<dbReference type="PANTHER" id="PTHR32467:SF118">
    <property type="entry name" value="ETHYLENE-RESPONSIVE TRANSCRIPTION FACTOR RAP2-7"/>
    <property type="match status" value="1"/>
</dbReference>
<protein>
    <recommendedName>
        <fullName evidence="9">AP2/ERF domain-containing protein</fullName>
    </recommendedName>
</protein>
<dbReference type="PROSITE" id="PS51032">
    <property type="entry name" value="AP2_ERF"/>
    <property type="match status" value="1"/>
</dbReference>
<dbReference type="InterPro" id="IPR016177">
    <property type="entry name" value="DNA-bd_dom_sf"/>
</dbReference>
<dbReference type="FunFam" id="3.30.730.10:FF:000004">
    <property type="entry name" value="AP2-like ethylene-responsive transcription factor"/>
    <property type="match status" value="1"/>
</dbReference>
<evidence type="ECO:0000313" key="10">
    <source>
        <dbReference type="EMBL" id="MBA4676410.1"/>
    </source>
</evidence>
<evidence type="ECO:0000256" key="6">
    <source>
        <dbReference type="ARBA" id="ARBA00023242"/>
    </source>
</evidence>
<feature type="region of interest" description="Disordered" evidence="8">
    <location>
        <begin position="113"/>
        <end position="150"/>
    </location>
</feature>
<evidence type="ECO:0000256" key="5">
    <source>
        <dbReference type="ARBA" id="ARBA00023163"/>
    </source>
</evidence>
<dbReference type="GO" id="GO:0003700">
    <property type="term" value="F:DNA-binding transcription factor activity"/>
    <property type="evidence" value="ECO:0007669"/>
    <property type="project" value="InterPro"/>
</dbReference>
<dbReference type="AlphaFoldDB" id="A0A7C9AW02"/>
<dbReference type="GO" id="GO:0003677">
    <property type="term" value="F:DNA binding"/>
    <property type="evidence" value="ECO:0007669"/>
    <property type="project" value="UniProtKB-KW"/>
</dbReference>
<evidence type="ECO:0000256" key="3">
    <source>
        <dbReference type="ARBA" id="ARBA00023125"/>
    </source>
</evidence>
<evidence type="ECO:0000256" key="1">
    <source>
        <dbReference type="ARBA" id="ARBA00004123"/>
    </source>
</evidence>
<dbReference type="EMBL" id="GISG01271384">
    <property type="protein sequence ID" value="MBA4676410.1"/>
    <property type="molecule type" value="Transcribed_RNA"/>
</dbReference>
<proteinExistence type="inferred from homology"/>
<comment type="subcellular location">
    <subcellularLocation>
        <location evidence="1">Nucleus</location>
    </subcellularLocation>
</comment>
<accession>A0A7C9AW02</accession>
<keyword evidence="6" id="KW-0539">Nucleus</keyword>
<comment type="similarity">
    <text evidence="7">Belongs to the AP2/ERF transcription factor family. AP2 subfamily.</text>
</comment>
<dbReference type="CDD" id="cd00018">
    <property type="entry name" value="AP2"/>
    <property type="match status" value="2"/>
</dbReference>
<feature type="region of interest" description="Disordered" evidence="8">
    <location>
        <begin position="23"/>
        <end position="49"/>
    </location>
</feature>
<dbReference type="Pfam" id="PF00847">
    <property type="entry name" value="AP2"/>
    <property type="match status" value="1"/>
</dbReference>
<evidence type="ECO:0000256" key="8">
    <source>
        <dbReference type="SAM" id="MobiDB-lite"/>
    </source>
</evidence>
<keyword evidence="3" id="KW-0238">DNA-binding</keyword>
<feature type="compositionally biased region" description="Polar residues" evidence="8">
    <location>
        <begin position="29"/>
        <end position="48"/>
    </location>
</feature>
<dbReference type="PANTHER" id="PTHR32467">
    <property type="entry name" value="AP2-LIKE ETHYLENE-RESPONSIVE TRANSCRIPTION FACTOR"/>
    <property type="match status" value="1"/>
</dbReference>
<dbReference type="Gene3D" id="3.30.730.10">
    <property type="entry name" value="AP2/ERF domain"/>
    <property type="match status" value="2"/>
</dbReference>
<dbReference type="GO" id="GO:0005634">
    <property type="term" value="C:nucleus"/>
    <property type="evidence" value="ECO:0007669"/>
    <property type="project" value="UniProtKB-SubCell"/>
</dbReference>
<name>A0A7C9AW02_OPUST</name>
<reference evidence="10" key="1">
    <citation type="journal article" date="2013" name="J. Plant Res.">
        <title>Effect of fungi and light on seed germination of three Opuntia species from semiarid lands of central Mexico.</title>
        <authorList>
            <person name="Delgado-Sanchez P."/>
            <person name="Jimenez-Bremont J.F."/>
            <person name="Guerrero-Gonzalez Mde L."/>
            <person name="Flores J."/>
        </authorList>
    </citation>
    <scope>NUCLEOTIDE SEQUENCE</scope>
    <source>
        <tissue evidence="10">Cladode</tissue>
    </source>
</reference>
<evidence type="ECO:0000259" key="9">
    <source>
        <dbReference type="PROSITE" id="PS51032"/>
    </source>
</evidence>
<evidence type="ECO:0000256" key="7">
    <source>
        <dbReference type="ARBA" id="ARBA00037973"/>
    </source>
</evidence>
<feature type="domain" description="AP2/ERF" evidence="9">
    <location>
        <begin position="149"/>
        <end position="205"/>
    </location>
</feature>
<feature type="compositionally biased region" description="Low complexity" evidence="8">
    <location>
        <begin position="127"/>
        <end position="136"/>
    </location>
</feature>
<dbReference type="InterPro" id="IPR001471">
    <property type="entry name" value="AP2/ERF_dom"/>
</dbReference>
<evidence type="ECO:0000256" key="4">
    <source>
        <dbReference type="ARBA" id="ARBA00023159"/>
    </source>
</evidence>
<keyword evidence="4" id="KW-0010">Activator</keyword>
<dbReference type="InterPro" id="IPR036955">
    <property type="entry name" value="AP2/ERF_dom_sf"/>
</dbReference>
<organism evidence="10">
    <name type="scientific">Opuntia streptacantha</name>
    <name type="common">Prickly pear cactus</name>
    <name type="synonym">Opuntia cardona</name>
    <dbReference type="NCBI Taxonomy" id="393608"/>
    <lineage>
        <taxon>Eukaryota</taxon>
        <taxon>Viridiplantae</taxon>
        <taxon>Streptophyta</taxon>
        <taxon>Embryophyta</taxon>
        <taxon>Tracheophyta</taxon>
        <taxon>Spermatophyta</taxon>
        <taxon>Magnoliopsida</taxon>
        <taxon>eudicotyledons</taxon>
        <taxon>Gunneridae</taxon>
        <taxon>Pentapetalae</taxon>
        <taxon>Caryophyllales</taxon>
        <taxon>Cactineae</taxon>
        <taxon>Cactaceae</taxon>
        <taxon>Opuntioideae</taxon>
        <taxon>Opuntia</taxon>
    </lineage>
</organism>
<dbReference type="SUPFAM" id="SSF54171">
    <property type="entry name" value="DNA-binding domain"/>
    <property type="match status" value="2"/>
</dbReference>
<keyword evidence="2" id="KW-0805">Transcription regulation</keyword>
<evidence type="ECO:0000256" key="2">
    <source>
        <dbReference type="ARBA" id="ARBA00023015"/>
    </source>
</evidence>
<sequence length="388" mass="42429">MFDLNIDVGTSSSLVIEKGKEVMEDEELQQGSGTNTELSGTSSASSVVNGAADESAGEFDFFSGTKPFVTQQLFPMSEDVNTAAIGRGGGGVERELELLMLGSSQTAQNRWLNLSVSGSGPGPEQPPEQNGNQQQVRRSRRGPRSRSSQYRGVTFYRRTGRWESHIWDCGKQVYLGGFDTAHAAARAYDRAAIKFRGVDADINFNLADYEEDMNQMKNLNKEEFVHILRRQSTGFSRGSSRYRGVTLHKCGRWEARMGQFLGKKAYDKAAIQCNGREALTNFEATSYQTHMPFQANAEGGGHNLDLNLGISITTDGPKASSSMGTREFQTPHSSLQFANGKRPMSGSSPTYFTAAVGQGQGQGQLIYGQPLASRQSSLWSGLLPGQRW</sequence>
<reference evidence="10" key="2">
    <citation type="submission" date="2020-07" db="EMBL/GenBank/DDBJ databases">
        <authorList>
            <person name="Vera ALvarez R."/>
            <person name="Arias-Moreno D.M."/>
            <person name="Jimenez-Jacinto V."/>
            <person name="Jimenez-Bremont J.F."/>
            <person name="Swaminathan K."/>
            <person name="Moose S.P."/>
            <person name="Guerrero-Gonzalez M.L."/>
            <person name="Marino-Ramirez L."/>
            <person name="Landsman D."/>
            <person name="Rodriguez-Kessler M."/>
            <person name="Delgado-Sanchez P."/>
        </authorList>
    </citation>
    <scope>NUCLEOTIDE SEQUENCE</scope>
    <source>
        <tissue evidence="10">Cladode</tissue>
    </source>
</reference>
<dbReference type="SMART" id="SM00380">
    <property type="entry name" value="AP2"/>
    <property type="match status" value="2"/>
</dbReference>
<keyword evidence="5" id="KW-0804">Transcription</keyword>